<reference evidence="10" key="1">
    <citation type="submission" date="2020-02" db="EMBL/GenBank/DDBJ databases">
        <title>Bird 10,000 Genomes (B10K) Project - Family phase.</title>
        <authorList>
            <person name="Zhang G."/>
        </authorList>
    </citation>
    <scope>NUCLEOTIDE SEQUENCE</scope>
    <source>
        <strain evidence="10">B10K-DU-002-37</strain>
        <tissue evidence="10">Muscle</tissue>
    </source>
</reference>
<keyword evidence="2" id="KW-1003">Cell membrane</keyword>
<dbReference type="InterPro" id="IPR013783">
    <property type="entry name" value="Ig-like_fold"/>
</dbReference>
<dbReference type="Gene3D" id="2.60.40.10">
    <property type="entry name" value="Immunoglobulins"/>
    <property type="match status" value="1"/>
</dbReference>
<evidence type="ECO:0000256" key="1">
    <source>
        <dbReference type="ARBA" id="ARBA00004236"/>
    </source>
</evidence>
<dbReference type="InterPro" id="IPR007110">
    <property type="entry name" value="Ig-like_dom"/>
</dbReference>
<keyword evidence="11" id="KW-1185">Reference proteome</keyword>
<evidence type="ECO:0000256" key="7">
    <source>
        <dbReference type="ARBA" id="ARBA00023180"/>
    </source>
</evidence>
<feature type="non-terminal residue" evidence="10">
    <location>
        <position position="1"/>
    </location>
</feature>
<dbReference type="GO" id="GO:0005886">
    <property type="term" value="C:plasma membrane"/>
    <property type="evidence" value="ECO:0007669"/>
    <property type="project" value="UniProtKB-SubCell"/>
</dbReference>
<protein>
    <submittedName>
        <fullName evidence="10">TVAZ2 protein</fullName>
    </submittedName>
</protein>
<accession>A0A852J567</accession>
<sequence>TAAAGRAQVQQEPSAETTEDTSITLGCAHPKIKLFDFIVWYRHLPGQVPSYLIQTFKETQEMQSPAGRLSVAANRLSSTLRLDRPRRGDAGVYYCALDH</sequence>
<evidence type="ECO:0000256" key="2">
    <source>
        <dbReference type="ARBA" id="ARBA00022475"/>
    </source>
</evidence>
<dbReference type="SUPFAM" id="SSF48726">
    <property type="entry name" value="Immunoglobulin"/>
    <property type="match status" value="1"/>
</dbReference>
<keyword evidence="4" id="KW-0391">Immunity</keyword>
<keyword evidence="5" id="KW-0472">Membrane</keyword>
<keyword evidence="3" id="KW-0732">Signal</keyword>
<comment type="caution">
    <text evidence="10">The sequence shown here is derived from an EMBL/GenBank/DDBJ whole genome shotgun (WGS) entry which is preliminary data.</text>
</comment>
<dbReference type="InterPro" id="IPR036179">
    <property type="entry name" value="Ig-like_dom_sf"/>
</dbReference>
<comment type="subcellular location">
    <subcellularLocation>
        <location evidence="1">Cell membrane</location>
    </subcellularLocation>
</comment>
<dbReference type="PANTHER" id="PTHR19433">
    <property type="entry name" value="T-CELL RECEPTOR ALPHA CHAIN V REGION-RELATED"/>
    <property type="match status" value="1"/>
</dbReference>
<dbReference type="InterPro" id="IPR013106">
    <property type="entry name" value="Ig_V-set"/>
</dbReference>
<dbReference type="Pfam" id="PF07686">
    <property type="entry name" value="V-set"/>
    <property type="match status" value="1"/>
</dbReference>
<evidence type="ECO:0000256" key="8">
    <source>
        <dbReference type="SAM" id="MobiDB-lite"/>
    </source>
</evidence>
<evidence type="ECO:0000256" key="4">
    <source>
        <dbReference type="ARBA" id="ARBA00022859"/>
    </source>
</evidence>
<dbReference type="GO" id="GO:0002376">
    <property type="term" value="P:immune system process"/>
    <property type="evidence" value="ECO:0007669"/>
    <property type="project" value="UniProtKB-KW"/>
</dbReference>
<evidence type="ECO:0000256" key="5">
    <source>
        <dbReference type="ARBA" id="ARBA00023136"/>
    </source>
</evidence>
<dbReference type="AlphaFoldDB" id="A0A852J567"/>
<dbReference type="PANTHER" id="PTHR19433:SF111">
    <property type="entry name" value="T CELL RECEPTOR ALPHA VARIABLE 4"/>
    <property type="match status" value="1"/>
</dbReference>
<feature type="region of interest" description="Disordered" evidence="8">
    <location>
        <begin position="1"/>
        <end position="22"/>
    </location>
</feature>
<keyword evidence="7" id="KW-0325">Glycoprotein</keyword>
<proteinExistence type="predicted"/>
<evidence type="ECO:0000259" key="9">
    <source>
        <dbReference type="PROSITE" id="PS50835"/>
    </source>
</evidence>
<dbReference type="OrthoDB" id="9631130at2759"/>
<gene>
    <name evidence="10" type="primary">Trav262</name>
    <name evidence="10" type="ORF">TRILEU_R07285</name>
</gene>
<dbReference type="PROSITE" id="PS50835">
    <property type="entry name" value="IG_LIKE"/>
    <property type="match status" value="1"/>
</dbReference>
<evidence type="ECO:0000256" key="3">
    <source>
        <dbReference type="ARBA" id="ARBA00022729"/>
    </source>
</evidence>
<keyword evidence="6" id="KW-1015">Disulfide bond</keyword>
<dbReference type="GO" id="GO:0009617">
    <property type="term" value="P:response to bacterium"/>
    <property type="evidence" value="ECO:0007669"/>
    <property type="project" value="TreeGrafter"/>
</dbReference>
<feature type="compositionally biased region" description="Polar residues" evidence="8">
    <location>
        <begin position="8"/>
        <end position="22"/>
    </location>
</feature>
<evidence type="ECO:0000313" key="10">
    <source>
        <dbReference type="EMBL" id="NXX49415.1"/>
    </source>
</evidence>
<evidence type="ECO:0000313" key="11">
    <source>
        <dbReference type="Proteomes" id="UP000627253"/>
    </source>
</evidence>
<evidence type="ECO:0000256" key="6">
    <source>
        <dbReference type="ARBA" id="ARBA00023157"/>
    </source>
</evidence>
<dbReference type="InterPro" id="IPR052051">
    <property type="entry name" value="TCR_complex_component"/>
</dbReference>
<feature type="domain" description="Ig-like" evidence="9">
    <location>
        <begin position="1"/>
        <end position="99"/>
    </location>
</feature>
<organism evidence="10 11">
    <name type="scientific">Tricholaema leucomelas</name>
    <name type="common">pied barbet</name>
    <dbReference type="NCBI Taxonomy" id="240729"/>
    <lineage>
        <taxon>Eukaryota</taxon>
        <taxon>Metazoa</taxon>
        <taxon>Chordata</taxon>
        <taxon>Craniata</taxon>
        <taxon>Vertebrata</taxon>
        <taxon>Euteleostomi</taxon>
        <taxon>Archelosauria</taxon>
        <taxon>Archosauria</taxon>
        <taxon>Dinosauria</taxon>
        <taxon>Saurischia</taxon>
        <taxon>Theropoda</taxon>
        <taxon>Coelurosauria</taxon>
        <taxon>Aves</taxon>
        <taxon>Neognathae</taxon>
        <taxon>Neoaves</taxon>
        <taxon>Telluraves</taxon>
        <taxon>Coraciimorphae</taxon>
        <taxon>Piciformes</taxon>
        <taxon>Lybiidae</taxon>
        <taxon>Tricholaema lacrymosa</taxon>
    </lineage>
</organism>
<dbReference type="EMBL" id="WAAF01017620">
    <property type="protein sequence ID" value="NXX49415.1"/>
    <property type="molecule type" value="Genomic_DNA"/>
</dbReference>
<dbReference type="Proteomes" id="UP000627253">
    <property type="component" value="Unassembled WGS sequence"/>
</dbReference>
<feature type="non-terminal residue" evidence="10">
    <location>
        <position position="99"/>
    </location>
</feature>
<name>A0A852J567_9PICI</name>